<proteinExistence type="predicted"/>
<comment type="caution">
    <text evidence="1">The sequence shown here is derived from an EMBL/GenBank/DDBJ whole genome shotgun (WGS) entry which is preliminary data.</text>
</comment>
<dbReference type="EMBL" id="VSSQ01050642">
    <property type="protein sequence ID" value="MPN04722.1"/>
    <property type="molecule type" value="Genomic_DNA"/>
</dbReference>
<organism evidence="1">
    <name type="scientific">bioreactor metagenome</name>
    <dbReference type="NCBI Taxonomy" id="1076179"/>
    <lineage>
        <taxon>unclassified sequences</taxon>
        <taxon>metagenomes</taxon>
        <taxon>ecological metagenomes</taxon>
    </lineage>
</organism>
<name>A0A645EU25_9ZZZZ</name>
<evidence type="ECO:0000313" key="1">
    <source>
        <dbReference type="EMBL" id="MPN04722.1"/>
    </source>
</evidence>
<sequence>MQNVDKAFIGDGIEGNCRQADEGKEHAGIVDLAAALPELCIEFALFLRQLHCGQIRLESAHREGNLTKNFPVHHKHLTALKFRHPVDGGGHVGVVGAHHDDIVVVVAHGGGNRAFFQLEPAHKRLADAAGFSVPLHLSDIEYVLTQVALHHAVHHVQLHIPWLGNGNPRKRIHHLDLDGLGGF</sequence>
<reference evidence="1" key="1">
    <citation type="submission" date="2019-08" db="EMBL/GenBank/DDBJ databases">
        <authorList>
            <person name="Kucharzyk K."/>
            <person name="Murdoch R.W."/>
            <person name="Higgins S."/>
            <person name="Loffler F."/>
        </authorList>
    </citation>
    <scope>NUCLEOTIDE SEQUENCE</scope>
</reference>
<gene>
    <name evidence="1" type="ORF">SDC9_151967</name>
</gene>
<dbReference type="AlphaFoldDB" id="A0A645EU25"/>
<protein>
    <submittedName>
        <fullName evidence="1">Uncharacterized protein</fullName>
    </submittedName>
</protein>
<accession>A0A645EU25</accession>